<comment type="caution">
    <text evidence="1">The sequence shown here is derived from an EMBL/GenBank/DDBJ whole genome shotgun (WGS) entry which is preliminary data.</text>
</comment>
<dbReference type="Gene3D" id="1.10.579.10">
    <property type="entry name" value="DNA Cyclobutane Dipyrimidine Photolyase, subunit A, domain 3"/>
    <property type="match status" value="1"/>
</dbReference>
<dbReference type="InterPro" id="IPR014729">
    <property type="entry name" value="Rossmann-like_a/b/a_fold"/>
</dbReference>
<reference evidence="1 2" key="1">
    <citation type="submission" date="2018-05" db="EMBL/GenBank/DDBJ databases">
        <title>Genomic Encyclopedia of Type Strains, Phase IV (KMG-IV): sequencing the most valuable type-strain genomes for metagenomic binning, comparative biology and taxonomic classification.</title>
        <authorList>
            <person name="Goeker M."/>
        </authorList>
    </citation>
    <scope>NUCLEOTIDE SEQUENCE [LARGE SCALE GENOMIC DNA]</scope>
    <source>
        <strain evidence="1 2">DSM 29661</strain>
    </source>
</reference>
<name>A0A318L9C1_9NEIS</name>
<dbReference type="Gene3D" id="1.10.10.1710">
    <property type="entry name" value="Deoxyribodipyrimidine photolyase-related"/>
    <property type="match status" value="1"/>
</dbReference>
<dbReference type="EMBL" id="QJKI01000001">
    <property type="protein sequence ID" value="PXX82103.1"/>
    <property type="molecule type" value="Genomic_DNA"/>
</dbReference>
<dbReference type="SUPFAM" id="SSF48173">
    <property type="entry name" value="Cryptochrome/photolyase FAD-binding domain"/>
    <property type="match status" value="1"/>
</dbReference>
<dbReference type="AlphaFoldDB" id="A0A318L9C1"/>
<dbReference type="Gene3D" id="3.40.50.620">
    <property type="entry name" value="HUPs"/>
    <property type="match status" value="1"/>
</dbReference>
<dbReference type="InterPro" id="IPR007357">
    <property type="entry name" value="PhrB-like"/>
</dbReference>
<keyword evidence="1" id="KW-0456">Lyase</keyword>
<dbReference type="InterPro" id="IPR052551">
    <property type="entry name" value="UV-DNA_repair_photolyase"/>
</dbReference>
<sequence>MAPPIRTVRLILGDQLNIRHPWFAQVDDSVLYLMAELHQEARYVRHHWQKLLGFLLAMRQFADTLRAAGHRLHYVRIGDAASQLPLPEVLRQILTEHGAARFEYQQPDEYRLDQQLLLFSQSLPQPGEACDSAHFYTRRDELAACFPGDTPLLMERFYRRMRRTHGILLDGAAPLGGRWNFDHDNRKKYKGTPPVPPALSFARDVSALLAEITTAGVSGFGQIDATAFPWPANRDEALAQLAYFCQHLLPHFGEYQDALHSEQAFLFHSRLSFALNLKLISPAEVINAAVAQFQQQPAQISLAQIEGFVRQILGWREYVRGVYWKAMPEYGQLNQLDNHHPLPQMFWTGHTRMRCLHLALTQSLRHAYAHHIQRLMVIGNFALLSQRHPDAVDAWYLGVYIDAIEWVELPNTRGMSQYADGGLLASKPYVSSGSYINKMSNYCAGCAYQVKARTGHDACPFNSLYWRFLDDKKAHFAGNPRMAMMLKLLADLPADELSAIRARAGEIMADPDRF</sequence>
<evidence type="ECO:0000313" key="2">
    <source>
        <dbReference type="Proteomes" id="UP000247555"/>
    </source>
</evidence>
<dbReference type="Proteomes" id="UP000247555">
    <property type="component" value="Unassembled WGS sequence"/>
</dbReference>
<organism evidence="1 2">
    <name type="scientific">Rivihabitans pingtungensis</name>
    <dbReference type="NCBI Taxonomy" id="1054498"/>
    <lineage>
        <taxon>Bacteria</taxon>
        <taxon>Pseudomonadati</taxon>
        <taxon>Pseudomonadota</taxon>
        <taxon>Betaproteobacteria</taxon>
        <taxon>Neisseriales</taxon>
        <taxon>Aquaspirillaceae</taxon>
        <taxon>Rivihabitans</taxon>
    </lineage>
</organism>
<dbReference type="Pfam" id="PF04244">
    <property type="entry name" value="DPRP"/>
    <property type="match status" value="1"/>
</dbReference>
<dbReference type="PANTHER" id="PTHR38657">
    <property type="entry name" value="SLR1343 PROTEIN"/>
    <property type="match status" value="1"/>
</dbReference>
<protein>
    <submittedName>
        <fullName evidence="1">Deoxyribodipyrimidine photolyase-related protein</fullName>
    </submittedName>
</protein>
<dbReference type="GO" id="GO:0016829">
    <property type="term" value="F:lyase activity"/>
    <property type="evidence" value="ECO:0007669"/>
    <property type="project" value="UniProtKB-KW"/>
</dbReference>
<dbReference type="Gene3D" id="1.25.40.80">
    <property type="match status" value="1"/>
</dbReference>
<dbReference type="InterPro" id="IPR036134">
    <property type="entry name" value="Crypto/Photolyase_FAD-like_sf"/>
</dbReference>
<gene>
    <name evidence="1" type="ORF">DFR34_101337</name>
</gene>
<dbReference type="PANTHER" id="PTHR38657:SF1">
    <property type="entry name" value="SLR1343 PROTEIN"/>
    <property type="match status" value="1"/>
</dbReference>
<accession>A0A318L9C1</accession>
<evidence type="ECO:0000313" key="1">
    <source>
        <dbReference type="EMBL" id="PXX82103.1"/>
    </source>
</evidence>
<dbReference type="RefSeq" id="WP_170121682.1">
    <property type="nucleotide sequence ID" value="NZ_QJKI01000001.1"/>
</dbReference>
<keyword evidence="2" id="KW-1185">Reference proteome</keyword>
<proteinExistence type="predicted"/>